<reference evidence="2" key="1">
    <citation type="submission" date="2020-10" db="EMBL/GenBank/DDBJ databases">
        <authorList>
            <person name="Gilroy R."/>
        </authorList>
    </citation>
    <scope>NUCLEOTIDE SEQUENCE</scope>
    <source>
        <strain evidence="2">D5-748</strain>
    </source>
</reference>
<keyword evidence="2" id="KW-0378">Hydrolase</keyword>
<dbReference type="InterPro" id="IPR005135">
    <property type="entry name" value="Endo/exonuclease/phosphatase"/>
</dbReference>
<proteinExistence type="predicted"/>
<dbReference type="PANTHER" id="PTHR12121">
    <property type="entry name" value="CARBON CATABOLITE REPRESSOR PROTEIN 4"/>
    <property type="match status" value="1"/>
</dbReference>
<dbReference type="PANTHER" id="PTHR12121:SF36">
    <property type="entry name" value="ENDONUCLEASE_EXONUCLEASE_PHOSPHATASE DOMAIN-CONTAINING PROTEIN"/>
    <property type="match status" value="1"/>
</dbReference>
<dbReference type="InterPro" id="IPR050410">
    <property type="entry name" value="CCR4/nocturin_mRNA_transcr"/>
</dbReference>
<dbReference type="AlphaFoldDB" id="A0A9D9EBE4"/>
<gene>
    <name evidence="2" type="ORF">IAC23_02920</name>
</gene>
<comment type="caution">
    <text evidence="2">The sequence shown here is derived from an EMBL/GenBank/DDBJ whole genome shotgun (WGS) entry which is preliminary data.</text>
</comment>
<dbReference type="GO" id="GO:0004519">
    <property type="term" value="F:endonuclease activity"/>
    <property type="evidence" value="ECO:0007669"/>
    <property type="project" value="UniProtKB-KW"/>
</dbReference>
<keyword evidence="2" id="KW-0255">Endonuclease</keyword>
<dbReference type="Gene3D" id="3.60.10.10">
    <property type="entry name" value="Endonuclease/exonuclease/phosphatase"/>
    <property type="match status" value="1"/>
</dbReference>
<feature type="domain" description="Endonuclease/exonuclease/phosphatase" evidence="1">
    <location>
        <begin position="58"/>
        <end position="273"/>
    </location>
</feature>
<evidence type="ECO:0000313" key="3">
    <source>
        <dbReference type="Proteomes" id="UP000823619"/>
    </source>
</evidence>
<dbReference type="GO" id="GO:0000175">
    <property type="term" value="F:3'-5'-RNA exonuclease activity"/>
    <property type="evidence" value="ECO:0007669"/>
    <property type="project" value="TreeGrafter"/>
</dbReference>
<reference evidence="2" key="2">
    <citation type="journal article" date="2021" name="PeerJ">
        <title>Extensive microbial diversity within the chicken gut microbiome revealed by metagenomics and culture.</title>
        <authorList>
            <person name="Gilroy R."/>
            <person name="Ravi A."/>
            <person name="Getino M."/>
            <person name="Pursley I."/>
            <person name="Horton D.L."/>
            <person name="Alikhan N.F."/>
            <person name="Baker D."/>
            <person name="Gharbi K."/>
            <person name="Hall N."/>
            <person name="Watson M."/>
            <person name="Adriaenssens E.M."/>
            <person name="Foster-Nyarko E."/>
            <person name="Jarju S."/>
            <person name="Secka A."/>
            <person name="Antonio M."/>
            <person name="Oren A."/>
            <person name="Chaudhuri R.R."/>
            <person name="La Ragione R."/>
            <person name="Hildebrand F."/>
            <person name="Pallen M.J."/>
        </authorList>
    </citation>
    <scope>NUCLEOTIDE SEQUENCE</scope>
    <source>
        <strain evidence="2">D5-748</strain>
    </source>
</reference>
<dbReference type="SUPFAM" id="SSF56219">
    <property type="entry name" value="DNase I-like"/>
    <property type="match status" value="1"/>
</dbReference>
<dbReference type="InterPro" id="IPR036691">
    <property type="entry name" value="Endo/exonu/phosph_ase_sf"/>
</dbReference>
<protein>
    <submittedName>
        <fullName evidence="2">Endonuclease/exonuclease/phosphatase family protein</fullName>
    </submittedName>
</protein>
<accession>A0A9D9EBE4</accession>
<dbReference type="EMBL" id="JADIMO010000032">
    <property type="protein sequence ID" value="MBO8444634.1"/>
    <property type="molecule type" value="Genomic_DNA"/>
</dbReference>
<keyword evidence="2" id="KW-0540">Nuclease</keyword>
<dbReference type="CDD" id="cd09083">
    <property type="entry name" value="EEP-1"/>
    <property type="match status" value="1"/>
</dbReference>
<evidence type="ECO:0000313" key="2">
    <source>
        <dbReference type="EMBL" id="MBO8444634.1"/>
    </source>
</evidence>
<dbReference type="Proteomes" id="UP000823619">
    <property type="component" value="Unassembled WGS sequence"/>
</dbReference>
<name>A0A9D9EBE4_9BACT</name>
<evidence type="ECO:0000259" key="1">
    <source>
        <dbReference type="Pfam" id="PF03372"/>
    </source>
</evidence>
<sequence length="282" mass="31889">MKILKVSFAVMALLMAFQQPMDSKQTEERDGLKVVSFNIRNGEANDGTNSWRYRCPATIYMIEDQKPDIMGLQEAYSYQVLFITENLLDYKAVGVGREDGKKEGEHMSILYNKKTVSLKKWGTFWLSETPDEPSQGWDGACRRTATWALMKDRKSGNSFLYVNTHLDHVGKEAQKNGLALIMSRISGINKDNLPVVLTGDFNVRPDDPVLTELDKTMKSARATAAKTDSHDTFNGWGKGDGVIDYIYYSGFSSCPEFETIVKKYADRQFISDHFPISAILEF</sequence>
<dbReference type="Pfam" id="PF03372">
    <property type="entry name" value="Exo_endo_phos"/>
    <property type="match status" value="1"/>
</dbReference>
<organism evidence="2 3">
    <name type="scientific">Candidatus Cryptobacteroides merdavium</name>
    <dbReference type="NCBI Taxonomy" id="2840769"/>
    <lineage>
        <taxon>Bacteria</taxon>
        <taxon>Pseudomonadati</taxon>
        <taxon>Bacteroidota</taxon>
        <taxon>Bacteroidia</taxon>
        <taxon>Bacteroidales</taxon>
        <taxon>Candidatus Cryptobacteroides</taxon>
    </lineage>
</organism>